<feature type="domain" description="Apiosidase-like catalytic" evidence="3">
    <location>
        <begin position="35"/>
        <end position="361"/>
    </location>
</feature>
<keyword evidence="1" id="KW-0732">Signal</keyword>
<reference evidence="4" key="1">
    <citation type="journal article" date="2021" name="PeerJ">
        <title>Extensive microbial diversity within the chicken gut microbiome revealed by metagenomics and culture.</title>
        <authorList>
            <person name="Gilroy R."/>
            <person name="Ravi A."/>
            <person name="Getino M."/>
            <person name="Pursley I."/>
            <person name="Horton D.L."/>
            <person name="Alikhan N.F."/>
            <person name="Baker D."/>
            <person name="Gharbi K."/>
            <person name="Hall N."/>
            <person name="Watson M."/>
            <person name="Adriaenssens E.M."/>
            <person name="Foster-Nyarko E."/>
            <person name="Jarju S."/>
            <person name="Secka A."/>
            <person name="Antonio M."/>
            <person name="Oren A."/>
            <person name="Chaudhuri R.R."/>
            <person name="La Ragione R."/>
            <person name="Hildebrand F."/>
            <person name="Pallen M.J."/>
        </authorList>
    </citation>
    <scope>NUCLEOTIDE SEQUENCE</scope>
    <source>
        <strain evidence="4">ChiGjej6B6-14162</strain>
    </source>
</reference>
<organism evidence="4 5">
    <name type="scientific">Candidatus Parabacteroides intestinipullorum</name>
    <dbReference type="NCBI Taxonomy" id="2838723"/>
    <lineage>
        <taxon>Bacteria</taxon>
        <taxon>Pseudomonadati</taxon>
        <taxon>Bacteroidota</taxon>
        <taxon>Bacteroidia</taxon>
        <taxon>Bacteroidales</taxon>
        <taxon>Tannerellaceae</taxon>
        <taxon>Parabacteroides</taxon>
    </lineage>
</organism>
<proteinExistence type="predicted"/>
<dbReference type="Proteomes" id="UP000886740">
    <property type="component" value="Unassembled WGS sequence"/>
</dbReference>
<dbReference type="InterPro" id="IPR025277">
    <property type="entry name" value="Apiosidase-like_cat_dom"/>
</dbReference>
<dbReference type="PANTHER" id="PTHR37836:SF3">
    <property type="entry name" value="ENDOGLUCANASE"/>
    <property type="match status" value="1"/>
</dbReference>
<feature type="signal peptide" evidence="1">
    <location>
        <begin position="1"/>
        <end position="25"/>
    </location>
</feature>
<dbReference type="InterPro" id="IPR024749">
    <property type="entry name" value="Collagen-bd_put"/>
</dbReference>
<dbReference type="EMBL" id="DXEL01000009">
    <property type="protein sequence ID" value="HIX73596.1"/>
    <property type="molecule type" value="Genomic_DNA"/>
</dbReference>
<gene>
    <name evidence="4" type="ORF">H9977_00865</name>
</gene>
<comment type="caution">
    <text evidence="4">The sequence shown here is derived from an EMBL/GenBank/DDBJ whole genome shotgun (WGS) entry which is preliminary data.</text>
</comment>
<feature type="domain" description="Putative collagen-binding" evidence="2">
    <location>
        <begin position="364"/>
        <end position="456"/>
    </location>
</feature>
<name>A0A9D1X6R8_9BACT</name>
<accession>A0A9D1X6R8</accession>
<dbReference type="GO" id="GO:0016787">
    <property type="term" value="F:hydrolase activity"/>
    <property type="evidence" value="ECO:0007669"/>
    <property type="project" value="UniProtKB-KW"/>
</dbReference>
<dbReference type="Gene3D" id="3.20.20.80">
    <property type="entry name" value="Glycosidases"/>
    <property type="match status" value="1"/>
</dbReference>
<keyword evidence="4" id="KW-0378">Hydrolase</keyword>
<dbReference type="AlphaFoldDB" id="A0A9D1X6R8"/>
<evidence type="ECO:0000313" key="5">
    <source>
        <dbReference type="Proteomes" id="UP000886740"/>
    </source>
</evidence>
<dbReference type="Pfam" id="PF13204">
    <property type="entry name" value="Apiosidase"/>
    <property type="match status" value="1"/>
</dbReference>
<evidence type="ECO:0000259" key="3">
    <source>
        <dbReference type="Pfam" id="PF13204"/>
    </source>
</evidence>
<evidence type="ECO:0000256" key="1">
    <source>
        <dbReference type="SAM" id="SignalP"/>
    </source>
</evidence>
<sequence length="472" mass="53630">MRNWRFYAGLAGMALALGMSSPLNADNHGRVTVHENQRFLRYEDGTPFFYLGDTAWELFHRLNEDEARMYLSDRARKGYTVIQAVVLGELDGLHVPNANGDRPFLDEGYSEPNERYFRHVDRLIDMADSLGLVVGLLPTWGDKINKAWGVGPVIFSDEAKAERYGRFLGERYRERENIIWILGGDRDFTGYEAIVRAMARGVATGVGGGRPDYSKCLMTVHPCGGLSSSKWFHDDEWLDFNMQQNGHCYESDSWQKIDADYRREPTKPVLDGEPLYDEHPICFDREKHGTSTDFHTRRYFYHEIFSGAFGHTQGCHAIWQMWAPGREPVNGPLRPWYESIGLAASYQTGYGRALMESRPFFSRIPAPELLRGQELGEPRRFSATRDEAGTYAMVYSEFGEPFSVDLSLLSGQEIQAWWFDVRSGKAFSAGHFPREGEKRFVPPTSGRGNDWVLVLDDRAKGYSEPGTSGSGM</sequence>
<evidence type="ECO:0000313" key="4">
    <source>
        <dbReference type="EMBL" id="HIX73596.1"/>
    </source>
</evidence>
<dbReference type="SUPFAM" id="SSF51445">
    <property type="entry name" value="(Trans)glycosidases"/>
    <property type="match status" value="1"/>
</dbReference>
<evidence type="ECO:0000259" key="2">
    <source>
        <dbReference type="Pfam" id="PF12904"/>
    </source>
</evidence>
<dbReference type="PANTHER" id="PTHR37836">
    <property type="entry name" value="LMO1036 PROTEIN"/>
    <property type="match status" value="1"/>
</dbReference>
<dbReference type="InterPro" id="IPR017853">
    <property type="entry name" value="GH"/>
</dbReference>
<reference evidence="4" key="2">
    <citation type="submission" date="2021-04" db="EMBL/GenBank/DDBJ databases">
        <authorList>
            <person name="Gilroy R."/>
        </authorList>
    </citation>
    <scope>NUCLEOTIDE SEQUENCE</scope>
    <source>
        <strain evidence="4">ChiGjej6B6-14162</strain>
    </source>
</reference>
<protein>
    <submittedName>
        <fullName evidence="4">Glycoside hydrolase family 140 protein</fullName>
    </submittedName>
</protein>
<dbReference type="Pfam" id="PF12904">
    <property type="entry name" value="Collagen_bind_2"/>
    <property type="match status" value="1"/>
</dbReference>
<feature type="chain" id="PRO_5038629020" evidence="1">
    <location>
        <begin position="26"/>
        <end position="472"/>
    </location>
</feature>